<name>A0A2A5T7B6_9GAMM</name>
<proteinExistence type="inferred from homology"/>
<dbReference type="InterPro" id="IPR009809">
    <property type="entry name" value="ZapC"/>
</dbReference>
<keyword evidence="4 5" id="KW-0131">Cell cycle</keyword>
<keyword evidence="10" id="KW-1185">Reference proteome</keyword>
<keyword evidence="3 5" id="KW-0717">Septation</keyword>
<accession>A0A2A5T7B6</accession>
<keyword evidence="2 5" id="KW-0132">Cell division</keyword>
<dbReference type="InterPro" id="IPR048372">
    <property type="entry name" value="ZapC_C"/>
</dbReference>
<feature type="domain" description="Cell-division protein ZapC N-terminal" evidence="8">
    <location>
        <begin position="4"/>
        <end position="91"/>
    </location>
</feature>
<evidence type="ECO:0000259" key="8">
    <source>
        <dbReference type="Pfam" id="PF21083"/>
    </source>
</evidence>
<evidence type="ECO:0000256" key="2">
    <source>
        <dbReference type="ARBA" id="ARBA00022618"/>
    </source>
</evidence>
<keyword evidence="1 5" id="KW-0963">Cytoplasm</keyword>
<feature type="domain" description="Cell-division protein ZapC C-terminal" evidence="7">
    <location>
        <begin position="92"/>
        <end position="172"/>
    </location>
</feature>
<evidence type="ECO:0000313" key="10">
    <source>
        <dbReference type="Proteomes" id="UP000219020"/>
    </source>
</evidence>
<dbReference type="Pfam" id="PF07126">
    <property type="entry name" value="ZapC_C"/>
    <property type="match status" value="1"/>
</dbReference>
<evidence type="ECO:0000256" key="3">
    <source>
        <dbReference type="ARBA" id="ARBA00023210"/>
    </source>
</evidence>
<dbReference type="GO" id="GO:0000917">
    <property type="term" value="P:division septum assembly"/>
    <property type="evidence" value="ECO:0007669"/>
    <property type="project" value="UniProtKB-KW"/>
</dbReference>
<sequence length="185" mass="20972">MNTMLKPSNVWKWYFDANAQALMLDLDLDMVFKVSIDKKYLTPDAFFDAPFTVGDASLFEAYADVVGHLPLSKPRRTELVLNAVAANRFHKPLLPKSWFFHVQEGKMASIGGSLLVLQTDFGNEVFLVIENVGAASLCMHTSESPLRLTETKEMWFCETIKVMNNRLSPYQQKYDNGSRHYALVG</sequence>
<evidence type="ECO:0000256" key="4">
    <source>
        <dbReference type="ARBA" id="ARBA00023306"/>
    </source>
</evidence>
<reference evidence="10" key="1">
    <citation type="submission" date="2017-04" db="EMBL/GenBank/DDBJ databases">
        <title>Genome evolution of the luminous symbionts of deep sea anglerfish.</title>
        <authorList>
            <person name="Hendry T.A."/>
        </authorList>
    </citation>
    <scope>NUCLEOTIDE SEQUENCE [LARGE SCALE GENOMIC DNA]</scope>
</reference>
<evidence type="ECO:0000259" key="7">
    <source>
        <dbReference type="Pfam" id="PF07126"/>
    </source>
</evidence>
<comment type="caution">
    <text evidence="9">The sequence shown here is derived from an EMBL/GenBank/DDBJ whole genome shotgun (WGS) entry which is preliminary data.</text>
</comment>
<organism evidence="9 10">
    <name type="scientific">Candidatus Enterovibrio escicola</name>
    <dbReference type="NCBI Taxonomy" id="1927127"/>
    <lineage>
        <taxon>Bacteria</taxon>
        <taxon>Pseudomonadati</taxon>
        <taxon>Pseudomonadota</taxon>
        <taxon>Gammaproteobacteria</taxon>
        <taxon>Vibrionales</taxon>
        <taxon>Vibrionaceae</taxon>
        <taxon>Enterovibrio</taxon>
    </lineage>
</organism>
<comment type="subunit">
    <text evidence="5">Interacts directly with FtsZ.</text>
</comment>
<dbReference type="InterPro" id="IPR048373">
    <property type="entry name" value="ZapC_N"/>
</dbReference>
<evidence type="ECO:0000256" key="5">
    <source>
        <dbReference type="HAMAP-Rule" id="MF_00906"/>
    </source>
</evidence>
<dbReference type="AlphaFoldDB" id="A0A2A5T7B6"/>
<comment type="similarity">
    <text evidence="5 6">Belongs to the ZapC family.</text>
</comment>
<gene>
    <name evidence="5" type="primary">zapC</name>
    <name evidence="9" type="ORF">BTN49_0237</name>
</gene>
<protein>
    <recommendedName>
        <fullName evidence="5 6">Cell division protein ZapC</fullName>
    </recommendedName>
</protein>
<dbReference type="Proteomes" id="UP000219020">
    <property type="component" value="Unassembled WGS sequence"/>
</dbReference>
<comment type="subcellular location">
    <subcellularLocation>
        <location evidence="5 6">Cytoplasm</location>
    </subcellularLocation>
</comment>
<dbReference type="HAMAP" id="MF_00906">
    <property type="entry name" value="ZapC"/>
    <property type="match status" value="1"/>
</dbReference>
<dbReference type="Pfam" id="PF21083">
    <property type="entry name" value="ZapC_N"/>
    <property type="match status" value="1"/>
</dbReference>
<evidence type="ECO:0000313" key="9">
    <source>
        <dbReference type="EMBL" id="PCS24044.1"/>
    </source>
</evidence>
<dbReference type="GO" id="GO:0043093">
    <property type="term" value="P:FtsZ-dependent cytokinesis"/>
    <property type="evidence" value="ECO:0007669"/>
    <property type="project" value="UniProtKB-UniRule"/>
</dbReference>
<dbReference type="PIRSF" id="PIRSF010252">
    <property type="entry name" value="ZapC"/>
    <property type="match status" value="1"/>
</dbReference>
<dbReference type="GO" id="GO:0005737">
    <property type="term" value="C:cytoplasm"/>
    <property type="evidence" value="ECO:0007669"/>
    <property type="project" value="UniProtKB-SubCell"/>
</dbReference>
<dbReference type="EMBL" id="NBYY01000006">
    <property type="protein sequence ID" value="PCS24044.1"/>
    <property type="molecule type" value="Genomic_DNA"/>
</dbReference>
<evidence type="ECO:0000256" key="6">
    <source>
        <dbReference type="PIRNR" id="PIRNR010252"/>
    </source>
</evidence>
<comment type="function">
    <text evidence="5 6">Contributes to the efficiency of the cell division process by stabilizing the polymeric form of the cell division protein FtsZ. Acts by promoting interactions between FtsZ protofilaments and suppressing the GTPase activity of FtsZ.</text>
</comment>
<evidence type="ECO:0000256" key="1">
    <source>
        <dbReference type="ARBA" id="ARBA00022490"/>
    </source>
</evidence>